<evidence type="ECO:0000313" key="3">
    <source>
        <dbReference type="Proteomes" id="UP000290932"/>
    </source>
</evidence>
<feature type="transmembrane region" description="Helical" evidence="1">
    <location>
        <begin position="48"/>
        <end position="69"/>
    </location>
</feature>
<comment type="caution">
    <text evidence="2">The sequence shown here is derived from an EMBL/GenBank/DDBJ whole genome shotgun (WGS) entry which is preliminary data.</text>
</comment>
<keyword evidence="1" id="KW-1133">Transmembrane helix</keyword>
<keyword evidence="1" id="KW-0472">Membrane</keyword>
<accession>A0A498H1T9</accession>
<feature type="transmembrane region" description="Helical" evidence="1">
    <location>
        <begin position="12"/>
        <end position="36"/>
    </location>
</feature>
<dbReference type="AlphaFoldDB" id="A0A498H1T9"/>
<evidence type="ECO:0000313" key="2">
    <source>
        <dbReference type="EMBL" id="RXE56357.1"/>
    </source>
</evidence>
<keyword evidence="1" id="KW-0812">Transmembrane</keyword>
<keyword evidence="3" id="KW-1185">Reference proteome</keyword>
<name>A0A498H1T9_9EURY</name>
<organism evidence="2 3">
    <name type="scientific">Methanoculleus taiwanensis</name>
    <dbReference type="NCBI Taxonomy" id="1550565"/>
    <lineage>
        <taxon>Archaea</taxon>
        <taxon>Methanobacteriati</taxon>
        <taxon>Methanobacteriota</taxon>
        <taxon>Stenosarchaea group</taxon>
        <taxon>Methanomicrobia</taxon>
        <taxon>Methanomicrobiales</taxon>
        <taxon>Methanomicrobiaceae</taxon>
        <taxon>Methanoculleus</taxon>
    </lineage>
</organism>
<evidence type="ECO:0008006" key="4">
    <source>
        <dbReference type="Google" id="ProtNLM"/>
    </source>
</evidence>
<sequence>MTMPDATPGSPEVLAFVPTVLLAGWAMMLILGMLVYRDANARGMQGLFWFFPVAIPTIGLLFFFLYLVVRRTERRGGAESREEACNLLERWYAEGEISAAEYRALHEDLDEEEADGHSFFR</sequence>
<gene>
    <name evidence="2" type="ORF">ABH15_09650</name>
</gene>
<dbReference type="EMBL" id="LHQS01000002">
    <property type="protein sequence ID" value="RXE56357.1"/>
    <property type="molecule type" value="Genomic_DNA"/>
</dbReference>
<protein>
    <recommendedName>
        <fullName evidence="4">SHOCT domain-containing protein</fullName>
    </recommendedName>
</protein>
<dbReference type="Proteomes" id="UP000290932">
    <property type="component" value="Unassembled WGS sequence"/>
</dbReference>
<proteinExistence type="predicted"/>
<evidence type="ECO:0000256" key="1">
    <source>
        <dbReference type="SAM" id="Phobius"/>
    </source>
</evidence>
<reference evidence="2 3" key="1">
    <citation type="journal article" date="2015" name="Int. J. Syst. Evol. Microbiol.">
        <title>Methanoculleus taiwanensis sp. nov., a methanogen isolated from deep marine sediment at the deformation front area near Taiwan.</title>
        <authorList>
            <person name="Weng C.Y."/>
            <person name="Chen S.C."/>
            <person name="Lai M.C."/>
            <person name="Wu S.Y."/>
            <person name="Lin S."/>
            <person name="Yang T.F."/>
            <person name="Chen P.C."/>
        </authorList>
    </citation>
    <scope>NUCLEOTIDE SEQUENCE [LARGE SCALE GENOMIC DNA]</scope>
    <source>
        <strain evidence="2 3">CYW4</strain>
    </source>
</reference>